<feature type="domain" description="Metalloprotease TldD/E central" evidence="2">
    <location>
        <begin position="117"/>
        <end position="211"/>
    </location>
</feature>
<dbReference type="PANTHER" id="PTHR43666:SF1">
    <property type="entry name" value="CONSERVED PROTEIN"/>
    <property type="match status" value="1"/>
</dbReference>
<evidence type="ECO:0000259" key="1">
    <source>
        <dbReference type="Pfam" id="PF19289"/>
    </source>
</evidence>
<gene>
    <name evidence="3" type="ORF">ENT99_07945</name>
</gene>
<evidence type="ECO:0000313" key="3">
    <source>
        <dbReference type="EMBL" id="HFQ79607.1"/>
    </source>
</evidence>
<proteinExistence type="predicted"/>
<dbReference type="Pfam" id="PF19289">
    <property type="entry name" value="PmbA_TldD_3rd"/>
    <property type="match status" value="1"/>
</dbReference>
<dbReference type="EMBL" id="DTAU01000148">
    <property type="protein sequence ID" value="HFQ79607.1"/>
    <property type="molecule type" value="Genomic_DNA"/>
</dbReference>
<dbReference type="InterPro" id="IPR045570">
    <property type="entry name" value="Metalloprtase-TldD/E_cen_dom"/>
</dbReference>
<protein>
    <submittedName>
        <fullName evidence="3">TldD/PmbA family protein</fullName>
    </submittedName>
</protein>
<dbReference type="SUPFAM" id="SSF111283">
    <property type="entry name" value="Putative modulator of DNA gyrase, PmbA/TldD"/>
    <property type="match status" value="1"/>
</dbReference>
<comment type="caution">
    <text evidence="3">The sequence shown here is derived from an EMBL/GenBank/DDBJ whole genome shotgun (WGS) entry which is preliminary data.</text>
</comment>
<evidence type="ECO:0000259" key="2">
    <source>
        <dbReference type="Pfam" id="PF19290"/>
    </source>
</evidence>
<dbReference type="Gene3D" id="3.30.2290.10">
    <property type="entry name" value="PmbA/TldD superfamily"/>
    <property type="match status" value="1"/>
</dbReference>
<dbReference type="InterPro" id="IPR045569">
    <property type="entry name" value="Metalloprtase-TldD/E_C"/>
</dbReference>
<name>A0A832ABQ1_9CREN</name>
<dbReference type="GO" id="GO:0008237">
    <property type="term" value="F:metallopeptidase activity"/>
    <property type="evidence" value="ECO:0007669"/>
    <property type="project" value="InterPro"/>
</dbReference>
<reference evidence="3" key="1">
    <citation type="journal article" date="2020" name="mSystems">
        <title>Genome- and Community-Level Interaction Insights into Carbon Utilization and Element Cycling Functions of Hydrothermarchaeota in Hydrothermal Sediment.</title>
        <authorList>
            <person name="Zhou Z."/>
            <person name="Liu Y."/>
            <person name="Xu W."/>
            <person name="Pan J."/>
            <person name="Luo Z.H."/>
            <person name="Li M."/>
        </authorList>
    </citation>
    <scope>NUCLEOTIDE SEQUENCE</scope>
    <source>
        <strain evidence="3">SpSt-629</strain>
    </source>
</reference>
<dbReference type="InterPro" id="IPR035068">
    <property type="entry name" value="TldD/PmbA_N"/>
</dbReference>
<organism evidence="3">
    <name type="scientific">Ignisphaera aggregans</name>
    <dbReference type="NCBI Taxonomy" id="334771"/>
    <lineage>
        <taxon>Archaea</taxon>
        <taxon>Thermoproteota</taxon>
        <taxon>Thermoprotei</taxon>
        <taxon>Desulfurococcales</taxon>
        <taxon>Desulfurococcaceae</taxon>
        <taxon>Ignisphaera</taxon>
    </lineage>
</organism>
<sequence>MEIDVHDLSVELTEKALREGFDEAIAIVTKRSTVMTKLANSEISVIQRWNTLGIDLYLAKDRRIIILSLEPSRAEDIDKSIKDLLSIAPKILESQLYAPLPQLESIEPLNVVDTLVIEAMDRIDDIAEQVIEVSHRERIDSVAGMIQLNYTERSLSSSKGASATERKTSTTTYVRAFSGQGSGQWCHTSTKLDLNNIREVALIASRFAVDSRNKREIEPDRYDIILSPMVFGNLLNYIVDMASAFSVMMGASIFMNRAIGDKVASENLTIHDVPRDIELPGATGFDDEAMKTFNKPVIEKGKLKTLLHNTKTATIMKARSTGNAGWIQPRPWSIAVKSGDATVDEMIANVHKGLVITNNWYTRLQNYVEGTFSTIARDAIFLIENNRVVGAVNKIRIADNLNNLLSNIDMIGRDLYSMQWWEIGTPVRAPYVLVRNIRTSKHFI</sequence>
<accession>A0A832ABQ1</accession>
<dbReference type="AlphaFoldDB" id="A0A832ABQ1"/>
<dbReference type="GO" id="GO:0006508">
    <property type="term" value="P:proteolysis"/>
    <property type="evidence" value="ECO:0007669"/>
    <property type="project" value="InterPro"/>
</dbReference>
<dbReference type="InterPro" id="IPR036059">
    <property type="entry name" value="TldD/PmbA_sf"/>
</dbReference>
<feature type="domain" description="Metalloprotease TldD/E C-terminal" evidence="1">
    <location>
        <begin position="220"/>
        <end position="439"/>
    </location>
</feature>
<dbReference type="PANTHER" id="PTHR43666">
    <property type="entry name" value="TLDD PROTEIN"/>
    <property type="match status" value="1"/>
</dbReference>
<dbReference type="Pfam" id="PF19290">
    <property type="entry name" value="PmbA_TldD_2nd"/>
    <property type="match status" value="1"/>
</dbReference>